<dbReference type="HOGENOM" id="CLU_009583_27_5_9"/>
<dbReference type="InterPro" id="IPR001296">
    <property type="entry name" value="Glyco_trans_1"/>
</dbReference>
<sequence>MRIAVDARKLSQNKTGIGNYLENMLGEILKQDLKNEYYLFSDRPIKYKFKQKNVNYIEVNKYRNLFRKEQVYQPFWLNVLLPPYLKKFKIDIFWGPNFVRPISFPSERSIITVHDLAFIEAKQYHSSLHSLYLRIFLRLSLLGNTNILTVSKYSKETILKHYTNVSDNQLDITYCSYNRNLFTGKYEKNYKEKVREKHNLPQEYLLFVGTATARKNLKNVIHAIKYSIDNQKKVCDLVVVGAKGNGLQELKHLARKFNIEDRVHFLGYVEDGDLPYIYEMANIFVFPSFFEGFGIPILEAMACGTPVITSNLTSLPEVSGDAAYLIDPHSPEDIAKAIEEILTNDKTQNDMIVKGYARIKEFSWEKSAKVFLNKVAKIQKNLC</sequence>
<evidence type="ECO:0000313" key="3">
    <source>
        <dbReference type="EMBL" id="AIE61456.1"/>
    </source>
</evidence>
<dbReference type="AlphaFoldDB" id="I3EBA4"/>
<dbReference type="PANTHER" id="PTHR46401:SF2">
    <property type="entry name" value="GLYCOSYLTRANSFERASE WBBK-RELATED"/>
    <property type="match status" value="1"/>
</dbReference>
<accession>I3EBA4</accession>
<evidence type="ECO:0000259" key="2">
    <source>
        <dbReference type="Pfam" id="PF00534"/>
    </source>
</evidence>
<feature type="domain" description="Glycosyl transferase family 1" evidence="2">
    <location>
        <begin position="192"/>
        <end position="356"/>
    </location>
</feature>
<dbReference type="FunFam" id="3.40.50.2000:FF:000119">
    <property type="entry name" value="Glycosyl transferase group 1"/>
    <property type="match status" value="1"/>
</dbReference>
<dbReference type="RefSeq" id="WP_003346630.1">
    <property type="nucleotide sequence ID" value="NZ_ADWW01000001.1"/>
</dbReference>
<protein>
    <recommendedName>
        <fullName evidence="2">Glycosyl transferase family 1 domain-containing protein</fullName>
    </recommendedName>
</protein>
<keyword evidence="1" id="KW-0808">Transferase</keyword>
<dbReference type="Pfam" id="PF00534">
    <property type="entry name" value="Glycos_transf_1"/>
    <property type="match status" value="1"/>
</dbReference>
<dbReference type="STRING" id="796606.BMMGA3_15505"/>
<proteinExistence type="predicted"/>
<gene>
    <name evidence="3" type="ORF">BMMGA3_15505</name>
</gene>
<reference evidence="3 4" key="1">
    <citation type="journal article" date="2015" name="BMC Genomics">
        <title>Transcriptome analysis of thermophilic methylotrophic Bacillus methanolicus MGA3 using RNA-sequencing provides detailed insights into its previously uncharted transcriptional landscape.</title>
        <authorList>
            <person name="Irla M."/>
            <person name="Neshat A."/>
            <person name="Brautaset T."/>
            <person name="Ruckert C."/>
            <person name="Kalinowski J."/>
            <person name="Wendisch V.F."/>
        </authorList>
    </citation>
    <scope>NUCLEOTIDE SEQUENCE [LARGE SCALE GENOMIC DNA]</scope>
    <source>
        <strain evidence="4">MGA3 / ATCC 53907</strain>
    </source>
</reference>
<dbReference type="EMBL" id="CP007739">
    <property type="protein sequence ID" value="AIE61456.1"/>
    <property type="molecule type" value="Genomic_DNA"/>
</dbReference>
<organism evidence="3 4">
    <name type="scientific">Bacillus methanolicus (strain MGA3 / ATCC 53907)</name>
    <dbReference type="NCBI Taxonomy" id="796606"/>
    <lineage>
        <taxon>Bacteria</taxon>
        <taxon>Bacillati</taxon>
        <taxon>Bacillota</taxon>
        <taxon>Bacilli</taxon>
        <taxon>Bacillales</taxon>
        <taxon>Bacillaceae</taxon>
        <taxon>Bacillus</taxon>
    </lineage>
</organism>
<dbReference type="CDD" id="cd03809">
    <property type="entry name" value="GT4_MtfB-like"/>
    <property type="match status" value="1"/>
</dbReference>
<evidence type="ECO:0000256" key="1">
    <source>
        <dbReference type="ARBA" id="ARBA00022679"/>
    </source>
</evidence>
<keyword evidence="4" id="KW-1185">Reference proteome</keyword>
<name>I3EBA4_BACMM</name>
<dbReference type="SUPFAM" id="SSF53756">
    <property type="entry name" value="UDP-Glycosyltransferase/glycogen phosphorylase"/>
    <property type="match status" value="1"/>
</dbReference>
<dbReference type="GO" id="GO:0016757">
    <property type="term" value="F:glycosyltransferase activity"/>
    <property type="evidence" value="ECO:0007669"/>
    <property type="project" value="InterPro"/>
</dbReference>
<dbReference type="GO" id="GO:0009103">
    <property type="term" value="P:lipopolysaccharide biosynthetic process"/>
    <property type="evidence" value="ECO:0007669"/>
    <property type="project" value="TreeGrafter"/>
</dbReference>
<dbReference type="Gene3D" id="3.40.50.2000">
    <property type="entry name" value="Glycogen Phosphorylase B"/>
    <property type="match status" value="2"/>
</dbReference>
<dbReference type="OrthoDB" id="9797829at2"/>
<evidence type="ECO:0000313" key="4">
    <source>
        <dbReference type="Proteomes" id="UP000027602"/>
    </source>
</evidence>
<dbReference type="eggNOG" id="COG0438">
    <property type="taxonomic scope" value="Bacteria"/>
</dbReference>
<dbReference type="Proteomes" id="UP000027602">
    <property type="component" value="Chromosome"/>
</dbReference>
<dbReference type="PANTHER" id="PTHR46401">
    <property type="entry name" value="GLYCOSYLTRANSFERASE WBBK-RELATED"/>
    <property type="match status" value="1"/>
</dbReference>
<dbReference type="KEGG" id="bmet:BMMGA3_15505"/>